<feature type="domain" description="NADH:quinone oxidoreductase/Mrp antiporter transmembrane" evidence="10">
    <location>
        <begin position="127"/>
        <end position="355"/>
    </location>
</feature>
<evidence type="ECO:0000256" key="4">
    <source>
        <dbReference type="ARBA" id="ARBA00022989"/>
    </source>
</evidence>
<proteinExistence type="predicted"/>
<keyword evidence="6 9" id="KW-0472">Membrane</keyword>
<evidence type="ECO:0000313" key="11">
    <source>
        <dbReference type="EMBL" id="AHF25468.1"/>
    </source>
</evidence>
<feature type="region of interest" description="Disordered" evidence="8">
    <location>
        <begin position="359"/>
        <end position="386"/>
    </location>
</feature>
<dbReference type="PRINTS" id="PR01437">
    <property type="entry name" value="NUOXDRDTASE4"/>
</dbReference>
<dbReference type="EMBL" id="KC246838">
    <property type="protein sequence ID" value="AHF25468.1"/>
    <property type="molecule type" value="Genomic_DNA"/>
</dbReference>
<evidence type="ECO:0000256" key="3">
    <source>
        <dbReference type="ARBA" id="ARBA00022692"/>
    </source>
</evidence>
<dbReference type="InterPro" id="IPR003918">
    <property type="entry name" value="NADH_UbQ_OxRdtase"/>
</dbReference>
<evidence type="ECO:0000256" key="2">
    <source>
        <dbReference type="ARBA" id="ARBA00022475"/>
    </source>
</evidence>
<evidence type="ECO:0000256" key="6">
    <source>
        <dbReference type="ARBA" id="ARBA00023136"/>
    </source>
</evidence>
<dbReference type="GO" id="GO:0042773">
    <property type="term" value="P:ATP synthesis coupled electron transport"/>
    <property type="evidence" value="ECO:0007669"/>
    <property type="project" value="InterPro"/>
</dbReference>
<name>W0FKP6_9BACT</name>
<dbReference type="Pfam" id="PF00361">
    <property type="entry name" value="Proton_antipo_M"/>
    <property type="match status" value="1"/>
</dbReference>
<reference evidence="11" key="1">
    <citation type="journal article" date="2013" name="PLoS ONE">
        <title>Metagenomic insights into the carbohydrate-active enzymes carried by the microorganisms adhering to solid digesta in the rumen of cows.</title>
        <authorList>
            <person name="Wang L."/>
            <person name="Hatem A."/>
            <person name="Catalyurek U.V."/>
            <person name="Morrison M."/>
            <person name="Yu Z."/>
        </authorList>
    </citation>
    <scope>NUCLEOTIDE SEQUENCE</scope>
</reference>
<dbReference type="PANTHER" id="PTHR42682:SF4">
    <property type="entry name" value="NADH-UBIQUINONE_PLASTOQUINONE"/>
    <property type="match status" value="1"/>
</dbReference>
<keyword evidence="5" id="KW-0560">Oxidoreductase</keyword>
<dbReference type="GO" id="GO:0008137">
    <property type="term" value="F:NADH dehydrogenase (ubiquinone) activity"/>
    <property type="evidence" value="ECO:0007669"/>
    <property type="project" value="InterPro"/>
</dbReference>
<feature type="transmembrane region" description="Helical" evidence="9">
    <location>
        <begin position="279"/>
        <end position="297"/>
    </location>
</feature>
<dbReference type="PANTHER" id="PTHR42682">
    <property type="entry name" value="HYDROGENASE-4 COMPONENT F"/>
    <property type="match status" value="1"/>
</dbReference>
<dbReference type="GO" id="GO:0005886">
    <property type="term" value="C:plasma membrane"/>
    <property type="evidence" value="ECO:0007669"/>
    <property type="project" value="UniProtKB-SubCell"/>
</dbReference>
<dbReference type="AlphaFoldDB" id="W0FKP6"/>
<feature type="transmembrane region" description="Helical" evidence="9">
    <location>
        <begin position="206"/>
        <end position="225"/>
    </location>
</feature>
<evidence type="ECO:0000256" key="7">
    <source>
        <dbReference type="RuleBase" id="RU000320"/>
    </source>
</evidence>
<feature type="transmembrane region" description="Helical" evidence="9">
    <location>
        <begin position="163"/>
        <end position="185"/>
    </location>
</feature>
<evidence type="ECO:0000256" key="9">
    <source>
        <dbReference type="SAM" id="Phobius"/>
    </source>
</evidence>
<dbReference type="GO" id="GO:0016491">
    <property type="term" value="F:oxidoreductase activity"/>
    <property type="evidence" value="ECO:0007669"/>
    <property type="project" value="UniProtKB-KW"/>
</dbReference>
<dbReference type="InterPro" id="IPR052175">
    <property type="entry name" value="ComplexI-like_HydComp"/>
</dbReference>
<evidence type="ECO:0000259" key="10">
    <source>
        <dbReference type="Pfam" id="PF00361"/>
    </source>
</evidence>
<keyword evidence="2" id="KW-1003">Cell membrane</keyword>
<feature type="transmembrane region" description="Helical" evidence="9">
    <location>
        <begin position="6"/>
        <end position="24"/>
    </location>
</feature>
<keyword evidence="4 9" id="KW-1133">Transmembrane helix</keyword>
<accession>W0FKP6</accession>
<feature type="transmembrane region" description="Helical" evidence="9">
    <location>
        <begin position="245"/>
        <end position="267"/>
    </location>
</feature>
<feature type="transmembrane region" description="Helical" evidence="9">
    <location>
        <begin position="317"/>
        <end position="342"/>
    </location>
</feature>
<dbReference type="InterPro" id="IPR001750">
    <property type="entry name" value="ND/Mrp_TM"/>
</dbReference>
<comment type="subcellular location">
    <subcellularLocation>
        <location evidence="1">Cell membrane</location>
        <topology evidence="1">Multi-pass membrane protein</topology>
    </subcellularLocation>
    <subcellularLocation>
        <location evidence="7">Membrane</location>
        <topology evidence="7">Multi-pass membrane protein</topology>
    </subcellularLocation>
</comment>
<feature type="transmembrane region" description="Helical" evidence="9">
    <location>
        <begin position="110"/>
        <end position="135"/>
    </location>
</feature>
<keyword evidence="3 7" id="KW-0812">Transmembrane</keyword>
<protein>
    <submittedName>
        <fullName evidence="11">Sodium/proton antiporter ShaA</fullName>
    </submittedName>
</protein>
<evidence type="ECO:0000256" key="8">
    <source>
        <dbReference type="SAM" id="MobiDB-lite"/>
    </source>
</evidence>
<evidence type="ECO:0000256" key="1">
    <source>
        <dbReference type="ARBA" id="ARBA00004651"/>
    </source>
</evidence>
<sequence>MLPSWYLLVPILLPVIGGLVVGLCDPVGKKDRPRTWWTGSVLALSLLSVLPVLFSPALELPLFRLSDNLPVFLRSDDTGKYFAAVMSFVWCMAGFYSFGYLKGEEHLPRYYAFTLITMGVLMALCFSGNIITYYMCYELMTLLTVPLVMHEMTPDSVAAGIKYLIFSVIGASLVLLGIFQLAPYMSSWSFAPGGILDAEKVAGHENTVVAIALIMALGFGTKAGMFPLHGWLPTAHPVAPASASAVLSGIITKAGVLGILRSVYFLIGPDLLRGSWMQITWMVLTLLTVFMGSLLAFRENLLKKRLAWSSVSQVSYVLFGLSTMHPVGVVGALLHVAAHALIKNTLFMSAGSIIRGSGDGPPVRPAAPCRSSGWPPPHSDKPAGQM</sequence>
<evidence type="ECO:0000256" key="5">
    <source>
        <dbReference type="ARBA" id="ARBA00023002"/>
    </source>
</evidence>
<feature type="transmembrane region" description="Helical" evidence="9">
    <location>
        <begin position="78"/>
        <end position="98"/>
    </location>
</feature>
<organism evidence="11">
    <name type="scientific">uncultured bacterium Contigcl_6</name>
    <dbReference type="NCBI Taxonomy" id="1393676"/>
    <lineage>
        <taxon>Bacteria</taxon>
        <taxon>environmental samples</taxon>
    </lineage>
</organism>
<feature type="transmembrane region" description="Helical" evidence="9">
    <location>
        <begin position="36"/>
        <end position="58"/>
    </location>
</feature>